<proteinExistence type="predicted"/>
<feature type="non-terminal residue" evidence="1">
    <location>
        <position position="1"/>
    </location>
</feature>
<name>A0ACB6QAX0_9PLEO</name>
<protein>
    <submittedName>
        <fullName evidence="1">Uncharacterized protein</fullName>
    </submittedName>
</protein>
<evidence type="ECO:0000313" key="1">
    <source>
        <dbReference type="EMBL" id="KAF2464189.1"/>
    </source>
</evidence>
<dbReference type="Proteomes" id="UP000799755">
    <property type="component" value="Unassembled WGS sequence"/>
</dbReference>
<sequence length="70" mass="7511">LEGGKMAPGKNPPETLNSAQNLAGALWDWGKCESTEKKIQRVPNTRADTVGDAYLDTLATRGNLASVLRN</sequence>
<organism evidence="1 2">
    <name type="scientific">Lindgomyces ingoldianus</name>
    <dbReference type="NCBI Taxonomy" id="673940"/>
    <lineage>
        <taxon>Eukaryota</taxon>
        <taxon>Fungi</taxon>
        <taxon>Dikarya</taxon>
        <taxon>Ascomycota</taxon>
        <taxon>Pezizomycotina</taxon>
        <taxon>Dothideomycetes</taxon>
        <taxon>Pleosporomycetidae</taxon>
        <taxon>Pleosporales</taxon>
        <taxon>Lindgomycetaceae</taxon>
        <taxon>Lindgomyces</taxon>
    </lineage>
</organism>
<reference evidence="1" key="1">
    <citation type="journal article" date="2020" name="Stud. Mycol.">
        <title>101 Dothideomycetes genomes: a test case for predicting lifestyles and emergence of pathogens.</title>
        <authorList>
            <person name="Haridas S."/>
            <person name="Albert R."/>
            <person name="Binder M."/>
            <person name="Bloem J."/>
            <person name="Labutti K."/>
            <person name="Salamov A."/>
            <person name="Andreopoulos B."/>
            <person name="Baker S."/>
            <person name="Barry K."/>
            <person name="Bills G."/>
            <person name="Bluhm B."/>
            <person name="Cannon C."/>
            <person name="Castanera R."/>
            <person name="Culley D."/>
            <person name="Daum C."/>
            <person name="Ezra D."/>
            <person name="Gonzalez J."/>
            <person name="Henrissat B."/>
            <person name="Kuo A."/>
            <person name="Liang C."/>
            <person name="Lipzen A."/>
            <person name="Lutzoni F."/>
            <person name="Magnuson J."/>
            <person name="Mondo S."/>
            <person name="Nolan M."/>
            <person name="Ohm R."/>
            <person name="Pangilinan J."/>
            <person name="Park H.-J."/>
            <person name="Ramirez L."/>
            <person name="Alfaro M."/>
            <person name="Sun H."/>
            <person name="Tritt A."/>
            <person name="Yoshinaga Y."/>
            <person name="Zwiers L.-H."/>
            <person name="Turgeon B."/>
            <person name="Goodwin S."/>
            <person name="Spatafora J."/>
            <person name="Crous P."/>
            <person name="Grigoriev I."/>
        </authorList>
    </citation>
    <scope>NUCLEOTIDE SEQUENCE</scope>
    <source>
        <strain evidence="1">ATCC 200398</strain>
    </source>
</reference>
<dbReference type="EMBL" id="MU003539">
    <property type="protein sequence ID" value="KAF2464189.1"/>
    <property type="molecule type" value="Genomic_DNA"/>
</dbReference>
<comment type="caution">
    <text evidence="1">The sequence shown here is derived from an EMBL/GenBank/DDBJ whole genome shotgun (WGS) entry which is preliminary data.</text>
</comment>
<gene>
    <name evidence="1" type="ORF">BDR25DRAFT_243093</name>
</gene>
<evidence type="ECO:0000313" key="2">
    <source>
        <dbReference type="Proteomes" id="UP000799755"/>
    </source>
</evidence>
<keyword evidence="2" id="KW-1185">Reference proteome</keyword>
<accession>A0ACB6QAX0</accession>